<sequence>MNCIGEEIYHAVNQLINDEEIILIHSSLSKLGYKKSKEYQEGIMSFLEKLLNENKTILLPSFTFSFTQKRSYNIRKDKSETGILSELAIEFLGFKRTFNPMFSFAVKGRKESLFLNSNSQSGYGKGTAVSKITNEKVAIVMLGADWNSCTTIHAIEEEMQVPYREYVSWEYPVDFGSGFSNRRFELFARSKDINTVRRFDRIKNELMKDKLLRKSHLNQLELEAANALDVANIAIKKIEEDSYFFVERG</sequence>
<organism evidence="5 6">
    <name type="scientific">Priestia megaterium (strain ATCC 12872 / QMB1551)</name>
    <name type="common">Bacillus megaterium</name>
    <dbReference type="NCBI Taxonomy" id="545693"/>
    <lineage>
        <taxon>Bacteria</taxon>
        <taxon>Bacillati</taxon>
        <taxon>Bacillota</taxon>
        <taxon>Bacilli</taxon>
        <taxon>Bacillales</taxon>
        <taxon>Bacillaceae</taxon>
        <taxon>Priestia</taxon>
    </lineage>
</organism>
<protein>
    <recommendedName>
        <fullName evidence="4">Aminoglycoside N(3)-acetyltransferase</fullName>
        <ecNumber evidence="4">2.3.1.-</ecNumber>
    </recommendedName>
</protein>
<keyword evidence="5" id="KW-0614">Plasmid</keyword>
<keyword evidence="4" id="KW-0046">Antibiotic resistance</keyword>
<dbReference type="HOGENOM" id="CLU_1092651_0_0_9"/>
<reference evidence="5 6" key="1">
    <citation type="journal article" date="2011" name="J. Bacteriol.">
        <title>Genome sequences of the biotechnologically important Bacillus megaterium strains QM B1551 and DSM319.</title>
        <authorList>
            <person name="Eppinger M."/>
            <person name="Bunk B."/>
            <person name="Johns M.A."/>
            <person name="Edirisinghe J.N."/>
            <person name="Kutumbaka K.K."/>
            <person name="Koenig S.S."/>
            <person name="Huot Creasy H."/>
            <person name="Rosovitz M.J."/>
            <person name="Riley D.R."/>
            <person name="Daugherty S."/>
            <person name="Martin M."/>
            <person name="Elbourne L.D."/>
            <person name="Paulsen I."/>
            <person name="Biedendieck R."/>
            <person name="Braun C."/>
            <person name="Grayburn S."/>
            <person name="Dhingra S."/>
            <person name="Lukyanchuk V."/>
            <person name="Ball B."/>
            <person name="Ul-Qamar R."/>
            <person name="Seibel J."/>
            <person name="Bremer E."/>
            <person name="Jahn D."/>
            <person name="Ravel J."/>
            <person name="Vary P.S."/>
        </authorList>
    </citation>
    <scope>NUCLEOTIDE SEQUENCE [LARGE SCALE GENOMIC DNA]</scope>
    <source>
        <strain evidence="6">ATCC 12872 / QMB1551</strain>
        <plasmid evidence="5">pBM700</plasmid>
    </source>
</reference>
<dbReference type="EC" id="2.3.1.-" evidence="4"/>
<dbReference type="InterPro" id="IPR003679">
    <property type="entry name" value="Amioglycoside_AcTrfase"/>
</dbReference>
<name>D5E4H6_PRIM1</name>
<dbReference type="PANTHER" id="PTHR11104:SF0">
    <property type="entry name" value="SPBETA PROPHAGE-DERIVED AMINOGLYCOSIDE N(3')-ACETYLTRANSFERASE-LIKE PROTEIN YOKD"/>
    <property type="match status" value="1"/>
</dbReference>
<evidence type="ECO:0000256" key="2">
    <source>
        <dbReference type="ARBA" id="ARBA00022679"/>
    </source>
</evidence>
<comment type="catalytic activity">
    <reaction evidence="4">
        <text>a 2-deoxystreptamine antibiotic + acetyl-CoA = an N(3)-acetyl-2-deoxystreptamine antibiotic + CoA + H(+)</text>
        <dbReference type="Rhea" id="RHEA:12665"/>
        <dbReference type="ChEBI" id="CHEBI:15378"/>
        <dbReference type="ChEBI" id="CHEBI:57287"/>
        <dbReference type="ChEBI" id="CHEBI:57288"/>
        <dbReference type="ChEBI" id="CHEBI:57921"/>
        <dbReference type="ChEBI" id="CHEBI:77452"/>
        <dbReference type="EC" id="2.3.1.81"/>
    </reaction>
</comment>
<evidence type="ECO:0000313" key="6">
    <source>
        <dbReference type="Proteomes" id="UP000000935"/>
    </source>
</evidence>
<evidence type="ECO:0000313" key="5">
    <source>
        <dbReference type="EMBL" id="ADE72701.1"/>
    </source>
</evidence>
<dbReference type="KEGG" id="bmq:BMQ_pBM70161"/>
<keyword evidence="3 4" id="KW-0012">Acyltransferase</keyword>
<gene>
    <name evidence="5" type="ordered locus">BMQ_pBM70161</name>
</gene>
<dbReference type="GO" id="GO:0046677">
    <property type="term" value="P:response to antibiotic"/>
    <property type="evidence" value="ECO:0007669"/>
    <property type="project" value="UniProtKB-KW"/>
</dbReference>
<dbReference type="RefSeq" id="WP_013060088.1">
    <property type="nucleotide sequence ID" value="NC_014023.1"/>
</dbReference>
<dbReference type="AlphaFoldDB" id="D5E4H6"/>
<evidence type="ECO:0000256" key="3">
    <source>
        <dbReference type="ARBA" id="ARBA00023315"/>
    </source>
</evidence>
<dbReference type="SUPFAM" id="SSF110710">
    <property type="entry name" value="TTHA0583/YokD-like"/>
    <property type="match status" value="1"/>
</dbReference>
<keyword evidence="6" id="KW-1185">Reference proteome</keyword>
<dbReference type="Pfam" id="PF02522">
    <property type="entry name" value="Antibiotic_NAT"/>
    <property type="match status" value="1"/>
</dbReference>
<dbReference type="Proteomes" id="UP000000935">
    <property type="component" value="Plasmid pBM700"/>
</dbReference>
<dbReference type="InterPro" id="IPR028345">
    <property type="entry name" value="Antibiotic_NAT-like"/>
</dbReference>
<dbReference type="GO" id="GO:0046353">
    <property type="term" value="F:aminoglycoside 3-N-acetyltransferase activity"/>
    <property type="evidence" value="ECO:0007669"/>
    <property type="project" value="UniProtKB-EC"/>
</dbReference>
<geneLocation type="plasmid" evidence="5 6">
    <name>pBM700</name>
</geneLocation>
<comment type="similarity">
    <text evidence="1 4">Belongs to the antibiotic N-acetyltransferase family.</text>
</comment>
<dbReference type="EMBL" id="CP001990">
    <property type="protein sequence ID" value="ADE72701.1"/>
    <property type="molecule type" value="Genomic_DNA"/>
</dbReference>
<evidence type="ECO:0000256" key="4">
    <source>
        <dbReference type="RuleBase" id="RU365031"/>
    </source>
</evidence>
<evidence type="ECO:0000256" key="1">
    <source>
        <dbReference type="ARBA" id="ARBA00006383"/>
    </source>
</evidence>
<dbReference type="PANTHER" id="PTHR11104">
    <property type="entry name" value="AMINOGLYCOSIDE N3-ACETYLTRANSFERASE"/>
    <property type="match status" value="1"/>
</dbReference>
<accession>D5E4H6</accession>
<proteinExistence type="inferred from homology"/>
<keyword evidence="2 4" id="KW-0808">Transferase</keyword>